<dbReference type="PANTHER" id="PTHR48081:SF6">
    <property type="entry name" value="PEPTIDASE S9 PROLYL OLIGOPEPTIDASE CATALYTIC DOMAIN-CONTAINING PROTEIN"/>
    <property type="match status" value="1"/>
</dbReference>
<dbReference type="InterPro" id="IPR029058">
    <property type="entry name" value="AB_hydrolase_fold"/>
</dbReference>
<dbReference type="InterPro" id="IPR050300">
    <property type="entry name" value="GDXG_lipolytic_enzyme"/>
</dbReference>
<dbReference type="EMBL" id="BTCL01000006">
    <property type="protein sequence ID" value="GMK45137.1"/>
    <property type="molecule type" value="Genomic_DNA"/>
</dbReference>
<dbReference type="PANTHER" id="PTHR48081">
    <property type="entry name" value="AB HYDROLASE SUPERFAMILY PROTEIN C4A8.06C"/>
    <property type="match status" value="1"/>
</dbReference>
<accession>A0ABQ6NLT8</accession>
<name>A0ABQ6NLT8_9BACL</name>
<evidence type="ECO:0000259" key="2">
    <source>
        <dbReference type="Pfam" id="PF20434"/>
    </source>
</evidence>
<dbReference type="Proteomes" id="UP001285921">
    <property type="component" value="Unassembled WGS sequence"/>
</dbReference>
<dbReference type="SUPFAM" id="SSF53474">
    <property type="entry name" value="alpha/beta-Hydrolases"/>
    <property type="match status" value="1"/>
</dbReference>
<comment type="caution">
    <text evidence="3">The sequence shown here is derived from an EMBL/GenBank/DDBJ whole genome shotgun (WGS) entry which is preliminary data.</text>
</comment>
<evidence type="ECO:0000313" key="3">
    <source>
        <dbReference type="EMBL" id="GMK45137.1"/>
    </source>
</evidence>
<evidence type="ECO:0000313" key="4">
    <source>
        <dbReference type="Proteomes" id="UP001285921"/>
    </source>
</evidence>
<sequence length="267" mass="29889">MKLENIKLEISSGATLTLYLHDIMELREKARPIVLVTPGGAYRFCSEREAEPVAIAFYNAGYHAAVLRYSCMEDARNMQPMAEALESIRILREHAEKWHILADKIAVCGFSAGGHLAASTGTMWNEPALMKRLNYEGDILKPNALILGYPVITSGEFAHRESFYHISGSPEDDETSGFYSLEKRVTGETPPTFIWHTEDDPAVTVENALLFISALRKHQVPFECHIFNKGEHGLSLCNEEVNTPNPHCAHWFGLCIEWLDSIGLGLE</sequence>
<dbReference type="Pfam" id="PF20434">
    <property type="entry name" value="BD-FAE"/>
    <property type="match status" value="1"/>
</dbReference>
<gene>
    <name evidence="3" type="ORF">PghCCS26_22650</name>
</gene>
<dbReference type="InterPro" id="IPR049492">
    <property type="entry name" value="BD-FAE-like_dom"/>
</dbReference>
<dbReference type="RefSeq" id="WP_317979944.1">
    <property type="nucleotide sequence ID" value="NZ_BTCL01000006.1"/>
</dbReference>
<evidence type="ECO:0000256" key="1">
    <source>
        <dbReference type="ARBA" id="ARBA00022801"/>
    </source>
</evidence>
<keyword evidence="4" id="KW-1185">Reference proteome</keyword>
<protein>
    <submittedName>
        <fullName evidence="3">Acetylesterase</fullName>
    </submittedName>
</protein>
<reference evidence="3 4" key="1">
    <citation type="submission" date="2023-05" db="EMBL/GenBank/DDBJ databases">
        <title>Draft genome of Paenibacillus sp. CCS26.</title>
        <authorList>
            <person name="Akita H."/>
            <person name="Shinto Y."/>
            <person name="Kimura Z."/>
        </authorList>
    </citation>
    <scope>NUCLEOTIDE SEQUENCE [LARGE SCALE GENOMIC DNA]</scope>
    <source>
        <strain evidence="3 4">CCS26</strain>
    </source>
</reference>
<organism evidence="3 4">
    <name type="scientific">Paenibacillus glycanilyticus</name>
    <dbReference type="NCBI Taxonomy" id="126569"/>
    <lineage>
        <taxon>Bacteria</taxon>
        <taxon>Bacillati</taxon>
        <taxon>Bacillota</taxon>
        <taxon>Bacilli</taxon>
        <taxon>Bacillales</taxon>
        <taxon>Paenibacillaceae</taxon>
        <taxon>Paenibacillus</taxon>
    </lineage>
</organism>
<proteinExistence type="predicted"/>
<dbReference type="Gene3D" id="3.40.50.1820">
    <property type="entry name" value="alpha/beta hydrolase"/>
    <property type="match status" value="1"/>
</dbReference>
<feature type="domain" description="BD-FAE-like" evidence="2">
    <location>
        <begin position="27"/>
        <end position="214"/>
    </location>
</feature>
<keyword evidence="1" id="KW-0378">Hydrolase</keyword>